<dbReference type="InterPro" id="IPR018170">
    <property type="entry name" value="Aldo/ket_reductase_CS"/>
</dbReference>
<organism evidence="5 6">
    <name type="scientific">Halalkaliarchaeum desulfuricum</name>
    <dbReference type="NCBI Taxonomy" id="2055893"/>
    <lineage>
        <taxon>Archaea</taxon>
        <taxon>Methanobacteriati</taxon>
        <taxon>Methanobacteriota</taxon>
        <taxon>Stenosarchaea group</taxon>
        <taxon>Halobacteria</taxon>
        <taxon>Halobacteriales</taxon>
        <taxon>Haloferacaceae</taxon>
        <taxon>Halalkaliarchaeum</taxon>
    </lineage>
</organism>
<protein>
    <submittedName>
        <fullName evidence="5">2,5-diketo-D-gluconate reductase B</fullName>
        <ecNumber evidence="5">1.1.1.346</ecNumber>
    </submittedName>
</protein>
<keyword evidence="6" id="KW-1185">Reference proteome</keyword>
<dbReference type="PIRSF" id="PIRSF000097">
    <property type="entry name" value="AKR"/>
    <property type="match status" value="1"/>
</dbReference>
<evidence type="ECO:0000256" key="3">
    <source>
        <dbReference type="ARBA" id="ARBA00023002"/>
    </source>
</evidence>
<keyword evidence="3 5" id="KW-0560">Oxidoreductase</keyword>
<gene>
    <name evidence="5" type="primary">dkgB</name>
    <name evidence="5" type="ORF">AArcSl_0918</name>
</gene>
<evidence type="ECO:0000256" key="2">
    <source>
        <dbReference type="ARBA" id="ARBA00022857"/>
    </source>
</evidence>
<proteinExistence type="inferred from homology"/>
<name>A0A343THI4_9EURY</name>
<dbReference type="RefSeq" id="WP_119815682.1">
    <property type="nucleotide sequence ID" value="NZ_CP025066.1"/>
</dbReference>
<dbReference type="EC" id="1.1.1.346" evidence="5"/>
<dbReference type="KEGG" id="hdf:AArcSl_0918"/>
<evidence type="ECO:0000259" key="4">
    <source>
        <dbReference type="Pfam" id="PF00248"/>
    </source>
</evidence>
<keyword evidence="2" id="KW-0521">NADP</keyword>
<dbReference type="InterPro" id="IPR036812">
    <property type="entry name" value="NAD(P)_OxRdtase_dom_sf"/>
</dbReference>
<dbReference type="GeneID" id="37877263"/>
<dbReference type="Gene3D" id="3.20.20.100">
    <property type="entry name" value="NADP-dependent oxidoreductase domain"/>
    <property type="match status" value="1"/>
</dbReference>
<sequence>MSRLDLPPIGLGTSGNDDFEECAATVETALDLGYRHVDTAQMYDNEAAVGEGIRRSDVDREAVTIATKIHPDNLAYEDVLETAAESLDQLGVDTVDLLYVHWPISAYDPPETLRAFDELLEEGLVDHVGVSNFTPSLLEEARQLLDAPIAANQVECHPLLPQQELRAHAHEHGYELVGYSPLGQGELLEEPILTEIAGEYDATPAQVALSWAIARGVTPIPKGRGDHLRENLGATELDLRATDVARIDELGERTRFVDPDAAPWSESQ</sequence>
<dbReference type="PRINTS" id="PR00069">
    <property type="entry name" value="ALDKETRDTASE"/>
</dbReference>
<dbReference type="Proteomes" id="UP000263012">
    <property type="component" value="Chromosome"/>
</dbReference>
<dbReference type="GO" id="GO:0016616">
    <property type="term" value="F:oxidoreductase activity, acting on the CH-OH group of donors, NAD or NADP as acceptor"/>
    <property type="evidence" value="ECO:0007669"/>
    <property type="project" value="UniProtKB-ARBA"/>
</dbReference>
<dbReference type="SUPFAM" id="SSF51430">
    <property type="entry name" value="NAD(P)-linked oxidoreductase"/>
    <property type="match status" value="1"/>
</dbReference>
<dbReference type="PROSITE" id="PS00798">
    <property type="entry name" value="ALDOKETO_REDUCTASE_1"/>
    <property type="match status" value="1"/>
</dbReference>
<dbReference type="AlphaFoldDB" id="A0A343THI4"/>
<accession>A0A343THI4</accession>
<evidence type="ECO:0000313" key="6">
    <source>
        <dbReference type="Proteomes" id="UP000263012"/>
    </source>
</evidence>
<reference evidence="6" key="1">
    <citation type="submission" date="2017-11" db="EMBL/GenBank/DDBJ databases">
        <title>Phenotypic and genomic properties of facultatively anaerobic sulfur-reducing natronoarchaea from hypersaline soda lakes.</title>
        <authorList>
            <person name="Sorokin D.Y."/>
            <person name="Kublanov I.V."/>
            <person name="Roman P."/>
            <person name="Sinninghe Damste J.S."/>
            <person name="Golyshin P.N."/>
            <person name="Rojo D."/>
            <person name="Ciordia S."/>
            <person name="Mena M.D.C."/>
            <person name="Ferrer M."/>
            <person name="Messina E."/>
            <person name="Smedile F."/>
            <person name="La Spada G."/>
            <person name="La Cono V."/>
            <person name="Yakimov M.M."/>
        </authorList>
    </citation>
    <scope>NUCLEOTIDE SEQUENCE [LARGE SCALE GENOMIC DNA]</scope>
    <source>
        <strain evidence="6">AArc-Sl</strain>
    </source>
</reference>
<comment type="similarity">
    <text evidence="1">Belongs to the aldo/keto reductase family.</text>
</comment>
<evidence type="ECO:0000256" key="1">
    <source>
        <dbReference type="ARBA" id="ARBA00007905"/>
    </source>
</evidence>
<feature type="domain" description="NADP-dependent oxidoreductase" evidence="4">
    <location>
        <begin position="9"/>
        <end position="251"/>
    </location>
</feature>
<dbReference type="PANTHER" id="PTHR43827">
    <property type="entry name" value="2,5-DIKETO-D-GLUCONIC ACID REDUCTASE"/>
    <property type="match status" value="1"/>
</dbReference>
<dbReference type="InterPro" id="IPR023210">
    <property type="entry name" value="NADP_OxRdtase_dom"/>
</dbReference>
<dbReference type="InterPro" id="IPR020471">
    <property type="entry name" value="AKR"/>
</dbReference>
<dbReference type="EMBL" id="CP025066">
    <property type="protein sequence ID" value="AUX08556.1"/>
    <property type="molecule type" value="Genomic_DNA"/>
</dbReference>
<dbReference type="OrthoDB" id="275427at2157"/>
<evidence type="ECO:0000313" key="5">
    <source>
        <dbReference type="EMBL" id="AUX08556.1"/>
    </source>
</evidence>
<dbReference type="Pfam" id="PF00248">
    <property type="entry name" value="Aldo_ket_red"/>
    <property type="match status" value="1"/>
</dbReference>
<dbReference type="PANTHER" id="PTHR43827:SF3">
    <property type="entry name" value="NADP-DEPENDENT OXIDOREDUCTASE DOMAIN-CONTAINING PROTEIN"/>
    <property type="match status" value="1"/>
</dbReference>